<name>A0A4D6M6Y1_VIGUN</name>
<keyword evidence="5" id="KW-0808">Transferase</keyword>
<dbReference type="Pfam" id="PF07714">
    <property type="entry name" value="PK_Tyr_Ser-Thr"/>
    <property type="match status" value="1"/>
</dbReference>
<evidence type="ECO:0000313" key="6">
    <source>
        <dbReference type="Proteomes" id="UP000501690"/>
    </source>
</evidence>
<sequence>MPKEFSYKELKFATKGLNANKVIRHGAFGTVYKGVLPENGDTIVVKRCNHIGQGKNEFLFELLIIGSLRHRNLVHLQGWCHEKAAAAPLHLAGYHCITITPLPATHQSRQPPFPTTARHSTPLQQRQHHHLPHHDNAIFFHRQPSARHASSSLQ</sequence>
<dbReference type="InterPro" id="IPR011009">
    <property type="entry name" value="Kinase-like_dom_sf"/>
</dbReference>
<evidence type="ECO:0000259" key="4">
    <source>
        <dbReference type="Pfam" id="PF07714"/>
    </source>
</evidence>
<organism evidence="5 6">
    <name type="scientific">Vigna unguiculata</name>
    <name type="common">Cowpea</name>
    <dbReference type="NCBI Taxonomy" id="3917"/>
    <lineage>
        <taxon>Eukaryota</taxon>
        <taxon>Viridiplantae</taxon>
        <taxon>Streptophyta</taxon>
        <taxon>Embryophyta</taxon>
        <taxon>Tracheophyta</taxon>
        <taxon>Spermatophyta</taxon>
        <taxon>Magnoliopsida</taxon>
        <taxon>eudicotyledons</taxon>
        <taxon>Gunneridae</taxon>
        <taxon>Pentapetalae</taxon>
        <taxon>rosids</taxon>
        <taxon>fabids</taxon>
        <taxon>Fabales</taxon>
        <taxon>Fabaceae</taxon>
        <taxon>Papilionoideae</taxon>
        <taxon>50 kb inversion clade</taxon>
        <taxon>NPAAA clade</taxon>
        <taxon>indigoferoid/millettioid clade</taxon>
        <taxon>Phaseoleae</taxon>
        <taxon>Vigna</taxon>
    </lineage>
</organism>
<feature type="domain" description="Serine-threonine/tyrosine-protein kinase catalytic" evidence="4">
    <location>
        <begin position="18"/>
        <end position="84"/>
    </location>
</feature>
<dbReference type="Gene3D" id="3.30.200.20">
    <property type="entry name" value="Phosphorylase Kinase, domain 1"/>
    <property type="match status" value="1"/>
</dbReference>
<keyword evidence="1" id="KW-0547">Nucleotide-binding</keyword>
<accession>A0A4D6M6Y1</accession>
<evidence type="ECO:0000256" key="2">
    <source>
        <dbReference type="ARBA" id="ARBA00022840"/>
    </source>
</evidence>
<evidence type="ECO:0000313" key="5">
    <source>
        <dbReference type="EMBL" id="QCD96563.1"/>
    </source>
</evidence>
<feature type="region of interest" description="Disordered" evidence="3">
    <location>
        <begin position="105"/>
        <end position="130"/>
    </location>
</feature>
<dbReference type="Proteomes" id="UP000501690">
    <property type="component" value="Linkage Group LG6"/>
</dbReference>
<dbReference type="PANTHER" id="PTHR27007">
    <property type="match status" value="1"/>
</dbReference>
<keyword evidence="6" id="KW-1185">Reference proteome</keyword>
<keyword evidence="2" id="KW-0067">ATP-binding</keyword>
<protein>
    <submittedName>
        <fullName evidence="5">Serine/threonine-protein kinase PBS1</fullName>
    </submittedName>
</protein>
<evidence type="ECO:0000256" key="1">
    <source>
        <dbReference type="ARBA" id="ARBA00022741"/>
    </source>
</evidence>
<evidence type="ECO:0000256" key="3">
    <source>
        <dbReference type="SAM" id="MobiDB-lite"/>
    </source>
</evidence>
<dbReference type="InterPro" id="IPR050528">
    <property type="entry name" value="L-type_Lectin-RKs"/>
</dbReference>
<proteinExistence type="predicted"/>
<keyword evidence="5" id="KW-0418">Kinase</keyword>
<reference evidence="5 6" key="1">
    <citation type="submission" date="2019-04" db="EMBL/GenBank/DDBJ databases">
        <title>An improved genome assembly and genetic linkage map for asparagus bean, Vigna unguiculata ssp. sesquipedialis.</title>
        <authorList>
            <person name="Xia Q."/>
            <person name="Zhang R."/>
            <person name="Dong Y."/>
        </authorList>
    </citation>
    <scope>NUCLEOTIDE SEQUENCE [LARGE SCALE GENOMIC DNA]</scope>
    <source>
        <tissue evidence="5">Leaf</tissue>
    </source>
</reference>
<dbReference type="AlphaFoldDB" id="A0A4D6M6Y1"/>
<dbReference type="GO" id="GO:0004672">
    <property type="term" value="F:protein kinase activity"/>
    <property type="evidence" value="ECO:0007669"/>
    <property type="project" value="InterPro"/>
</dbReference>
<gene>
    <name evidence="5" type="ORF">DEO72_LG6g1269</name>
</gene>
<dbReference type="SUPFAM" id="SSF56112">
    <property type="entry name" value="Protein kinase-like (PK-like)"/>
    <property type="match status" value="1"/>
</dbReference>
<dbReference type="GO" id="GO:0005524">
    <property type="term" value="F:ATP binding"/>
    <property type="evidence" value="ECO:0007669"/>
    <property type="project" value="UniProtKB-KW"/>
</dbReference>
<dbReference type="EMBL" id="CP039350">
    <property type="protein sequence ID" value="QCD96563.1"/>
    <property type="molecule type" value="Genomic_DNA"/>
</dbReference>
<dbReference type="InterPro" id="IPR001245">
    <property type="entry name" value="Ser-Thr/Tyr_kinase_cat_dom"/>
</dbReference>